<dbReference type="RefSeq" id="WP_308986827.1">
    <property type="nucleotide sequence ID" value="NZ_JARXIC010000078.1"/>
</dbReference>
<evidence type="ECO:0000313" key="2">
    <source>
        <dbReference type="Proteomes" id="UP001243717"/>
    </source>
</evidence>
<dbReference type="EMBL" id="JARXIC010000078">
    <property type="protein sequence ID" value="MDQ8196394.1"/>
    <property type="molecule type" value="Genomic_DNA"/>
</dbReference>
<name>A0ABU1ANR9_9BACT</name>
<organism evidence="1 2">
    <name type="scientific">Thalassobacterium sedimentorum</name>
    <dbReference type="NCBI Taxonomy" id="3041258"/>
    <lineage>
        <taxon>Bacteria</taxon>
        <taxon>Pseudomonadati</taxon>
        <taxon>Verrucomicrobiota</taxon>
        <taxon>Opitutia</taxon>
        <taxon>Puniceicoccales</taxon>
        <taxon>Coraliomargaritaceae</taxon>
        <taxon>Thalassobacterium</taxon>
    </lineage>
</organism>
<comment type="caution">
    <text evidence="1">The sequence shown here is derived from an EMBL/GenBank/DDBJ whole genome shotgun (WGS) entry which is preliminary data.</text>
</comment>
<dbReference type="Proteomes" id="UP001243717">
    <property type="component" value="Unassembled WGS sequence"/>
</dbReference>
<keyword evidence="2" id="KW-1185">Reference proteome</keyword>
<reference evidence="1 2" key="1">
    <citation type="submission" date="2023-04" db="EMBL/GenBank/DDBJ databases">
        <title>A novel bacteria isolated from coastal sediment.</title>
        <authorList>
            <person name="Liu X.-J."/>
            <person name="Du Z.-J."/>
        </authorList>
    </citation>
    <scope>NUCLEOTIDE SEQUENCE [LARGE SCALE GENOMIC DNA]</scope>
    <source>
        <strain evidence="1 2">SDUM461004</strain>
    </source>
</reference>
<sequence length="99" mass="12016">MPKLHCKRVSFYSENDELSFFEWIGKIPSIEKWEGVSDTIVLHVRSKKISNAGLRDILALFHRYKINMTELKQFMDEKNKDWFFENEKAYWHKNVFKQT</sequence>
<proteinExistence type="predicted"/>
<evidence type="ECO:0000313" key="1">
    <source>
        <dbReference type="EMBL" id="MDQ8196394.1"/>
    </source>
</evidence>
<gene>
    <name evidence="1" type="ORF">QEH59_18340</name>
</gene>
<protein>
    <submittedName>
        <fullName evidence="1">Uncharacterized protein</fullName>
    </submittedName>
</protein>
<accession>A0ABU1ANR9</accession>